<organism evidence="2 3">
    <name type="scientific">Ancylostoma ceylanicum</name>
    <dbReference type="NCBI Taxonomy" id="53326"/>
    <lineage>
        <taxon>Eukaryota</taxon>
        <taxon>Metazoa</taxon>
        <taxon>Ecdysozoa</taxon>
        <taxon>Nematoda</taxon>
        <taxon>Chromadorea</taxon>
        <taxon>Rhabditida</taxon>
        <taxon>Rhabditina</taxon>
        <taxon>Rhabditomorpha</taxon>
        <taxon>Strongyloidea</taxon>
        <taxon>Ancylostomatidae</taxon>
        <taxon>Ancylostomatinae</taxon>
        <taxon>Ancylostoma</taxon>
    </lineage>
</organism>
<protein>
    <recommendedName>
        <fullName evidence="4">Cystatin domain-containing protein</fullName>
    </recommendedName>
</protein>
<proteinExistence type="predicted"/>
<dbReference type="Proteomes" id="UP000024635">
    <property type="component" value="Unassembled WGS sequence"/>
</dbReference>
<feature type="signal peptide" evidence="1">
    <location>
        <begin position="1"/>
        <end position="16"/>
    </location>
</feature>
<dbReference type="Gene3D" id="2.40.50.780">
    <property type="match status" value="1"/>
</dbReference>
<keyword evidence="3" id="KW-1185">Reference proteome</keyword>
<evidence type="ECO:0000313" key="2">
    <source>
        <dbReference type="EMBL" id="EYC27223.1"/>
    </source>
</evidence>
<comment type="caution">
    <text evidence="2">The sequence shown here is derived from an EMBL/GenBank/DDBJ whole genome shotgun (WGS) entry which is preliminary data.</text>
</comment>
<dbReference type="AlphaFoldDB" id="A0A016VKD1"/>
<reference evidence="3" key="1">
    <citation type="journal article" date="2015" name="Nat. Genet.">
        <title>The genome and transcriptome of the zoonotic hookworm Ancylostoma ceylanicum identify infection-specific gene families.</title>
        <authorList>
            <person name="Schwarz E.M."/>
            <person name="Hu Y."/>
            <person name="Antoshechkin I."/>
            <person name="Miller M.M."/>
            <person name="Sternberg P.W."/>
            <person name="Aroian R.V."/>
        </authorList>
    </citation>
    <scope>NUCLEOTIDE SEQUENCE</scope>
    <source>
        <strain evidence="3">HY135</strain>
    </source>
</reference>
<name>A0A016VKD1_9BILA</name>
<evidence type="ECO:0000313" key="3">
    <source>
        <dbReference type="Proteomes" id="UP000024635"/>
    </source>
</evidence>
<dbReference type="EMBL" id="JARK01001345">
    <property type="protein sequence ID" value="EYC27223.1"/>
    <property type="molecule type" value="Genomic_DNA"/>
</dbReference>
<gene>
    <name evidence="2" type="primary">Acey_s0009.g586</name>
    <name evidence="2" type="ORF">Y032_0009g586</name>
</gene>
<accession>A0A016VKD1</accession>
<evidence type="ECO:0008006" key="4">
    <source>
        <dbReference type="Google" id="ProtNLM"/>
    </source>
</evidence>
<evidence type="ECO:0000256" key="1">
    <source>
        <dbReference type="SAM" id="SignalP"/>
    </source>
</evidence>
<keyword evidence="1" id="KW-0732">Signal</keyword>
<dbReference type="Pfam" id="PF21556">
    <property type="entry name" value="AceES-2"/>
    <property type="match status" value="1"/>
</dbReference>
<sequence>MKTLLAVLALCALAYTKNCPELIEEITQENINDVNTGEMLYKHILALVTVYKGPIGSENVYDLYYHEYYDVKGTGAPLVQRDYQSLKTDCGLELEDDTEYYLGCKTENSDCKFLKPLDELTPEEEKLLNEQ</sequence>
<feature type="chain" id="PRO_5001493558" description="Cystatin domain-containing protein" evidence="1">
    <location>
        <begin position="17"/>
        <end position="131"/>
    </location>
</feature>
<dbReference type="InterPro" id="IPR049084">
    <property type="entry name" value="AceES-2"/>
</dbReference>